<reference evidence="3 4" key="1">
    <citation type="submission" date="2016-10" db="EMBL/GenBank/DDBJ databases">
        <authorList>
            <person name="de Groot N.N."/>
        </authorList>
    </citation>
    <scope>NUCLEOTIDE SEQUENCE [LARGE SCALE GENOMIC DNA]</scope>
    <source>
        <strain evidence="3 4">DSM 16195</strain>
    </source>
</reference>
<comment type="similarity">
    <text evidence="1">Belongs to the barstar family.</text>
</comment>
<dbReference type="RefSeq" id="WP_093145494.1">
    <property type="nucleotide sequence ID" value="NZ_BMWO01000022.1"/>
</dbReference>
<evidence type="ECO:0000256" key="1">
    <source>
        <dbReference type="ARBA" id="ARBA00006845"/>
    </source>
</evidence>
<dbReference type="EMBL" id="FNBA01000019">
    <property type="protein sequence ID" value="SDF25988.1"/>
    <property type="molecule type" value="Genomic_DNA"/>
</dbReference>
<organism evidence="3 4">
    <name type="scientific">Ulvibacter litoralis</name>
    <dbReference type="NCBI Taxonomy" id="227084"/>
    <lineage>
        <taxon>Bacteria</taxon>
        <taxon>Pseudomonadati</taxon>
        <taxon>Bacteroidota</taxon>
        <taxon>Flavobacteriia</taxon>
        <taxon>Flavobacteriales</taxon>
        <taxon>Flavobacteriaceae</taxon>
        <taxon>Ulvibacter</taxon>
    </lineage>
</organism>
<evidence type="ECO:0000259" key="2">
    <source>
        <dbReference type="Pfam" id="PF01337"/>
    </source>
</evidence>
<feature type="domain" description="Barstar (barnase inhibitor)" evidence="2">
    <location>
        <begin position="33"/>
        <end position="112"/>
    </location>
</feature>
<name>A0A1G7JM09_9FLAO</name>
<protein>
    <submittedName>
        <fullName evidence="3">Barstar (Barnase inhibitor)</fullName>
    </submittedName>
</protein>
<gene>
    <name evidence="3" type="ORF">SAMN05421855_1193</name>
</gene>
<evidence type="ECO:0000313" key="3">
    <source>
        <dbReference type="EMBL" id="SDF25988.1"/>
    </source>
</evidence>
<sequence>MSPLQAARCAKRYNYYTNPLWYIEEKIRKALIIFKLNGSKFKNLNEFYESIGQLLVENNDWGKNWNALNDILYGGFLKTDCEEEFKLIWLNSEYSKAKLTEFQDIVELISEHKHIILELK</sequence>
<accession>A0A1G7JM09</accession>
<dbReference type="Proteomes" id="UP000199321">
    <property type="component" value="Unassembled WGS sequence"/>
</dbReference>
<dbReference type="SUPFAM" id="SSF52038">
    <property type="entry name" value="Barstar-related"/>
    <property type="match status" value="1"/>
</dbReference>
<dbReference type="Gene3D" id="3.30.370.10">
    <property type="entry name" value="Barstar-like"/>
    <property type="match status" value="1"/>
</dbReference>
<dbReference type="InterPro" id="IPR000468">
    <property type="entry name" value="Barstar"/>
</dbReference>
<dbReference type="OrthoDB" id="4793808at2"/>
<dbReference type="InterPro" id="IPR035905">
    <property type="entry name" value="Barstar-like_sf"/>
</dbReference>
<dbReference type="AlphaFoldDB" id="A0A1G7JM09"/>
<dbReference type="Pfam" id="PF01337">
    <property type="entry name" value="Barstar"/>
    <property type="match status" value="1"/>
</dbReference>
<proteinExistence type="inferred from homology"/>
<keyword evidence="4" id="KW-1185">Reference proteome</keyword>
<evidence type="ECO:0000313" key="4">
    <source>
        <dbReference type="Proteomes" id="UP000199321"/>
    </source>
</evidence>
<dbReference type="STRING" id="227084.SAMN05421855_1193"/>